<evidence type="ECO:0000313" key="2">
    <source>
        <dbReference type="Proteomes" id="UP000772434"/>
    </source>
</evidence>
<sequence length="322" mass="35970">MAACLEEGGKKILDLYARNDAIHLIQLKAYLELDSSSRPIWAYIADALLRKCTPKSAKIPDEPGNIPYIQNWQPTSRNLPLSLKSMVKAAKKYSLDYNLLKPSQAIQMNMPLWHHIGEKKDMTQYNNSPTCKCLRQNHQVFEVKDAIAIIERLDHPTHENHDKCLCTDCLNDRLYSKCKNPHQCATMAARKLNSLQEKWDPQCSTTNEHLDQINLEEGDILFDSRLDAHCLSEGFRVFTAPTTNKCTTPKPIQEHAAPVNDGPETFSTIWCTGKCKGAKSDEATATAGIWLSPGNRLNKSIALPSTLRQSSPTAEAVAVLSA</sequence>
<comment type="caution">
    <text evidence="1">The sequence shown here is derived from an EMBL/GenBank/DDBJ whole genome shotgun (WGS) entry which is preliminary data.</text>
</comment>
<protein>
    <submittedName>
        <fullName evidence="1">Uncharacterized protein</fullName>
    </submittedName>
</protein>
<name>A0A9P5PC36_9AGAR</name>
<organism evidence="1 2">
    <name type="scientific">Rhodocollybia butyracea</name>
    <dbReference type="NCBI Taxonomy" id="206335"/>
    <lineage>
        <taxon>Eukaryota</taxon>
        <taxon>Fungi</taxon>
        <taxon>Dikarya</taxon>
        <taxon>Basidiomycota</taxon>
        <taxon>Agaricomycotina</taxon>
        <taxon>Agaricomycetes</taxon>
        <taxon>Agaricomycetidae</taxon>
        <taxon>Agaricales</taxon>
        <taxon>Marasmiineae</taxon>
        <taxon>Omphalotaceae</taxon>
        <taxon>Rhodocollybia</taxon>
    </lineage>
</organism>
<proteinExistence type="predicted"/>
<evidence type="ECO:0000313" key="1">
    <source>
        <dbReference type="EMBL" id="KAF9060639.1"/>
    </source>
</evidence>
<gene>
    <name evidence="1" type="ORF">BDP27DRAFT_1236451</name>
</gene>
<dbReference type="AlphaFoldDB" id="A0A9P5PC36"/>
<dbReference type="EMBL" id="JADNRY010000233">
    <property type="protein sequence ID" value="KAF9060639.1"/>
    <property type="molecule type" value="Genomic_DNA"/>
</dbReference>
<dbReference type="OrthoDB" id="3007206at2759"/>
<accession>A0A9P5PC36</accession>
<feature type="non-terminal residue" evidence="1">
    <location>
        <position position="322"/>
    </location>
</feature>
<reference evidence="1" key="1">
    <citation type="submission" date="2020-11" db="EMBL/GenBank/DDBJ databases">
        <authorList>
            <consortium name="DOE Joint Genome Institute"/>
            <person name="Ahrendt S."/>
            <person name="Riley R."/>
            <person name="Andreopoulos W."/>
            <person name="Labutti K."/>
            <person name="Pangilinan J."/>
            <person name="Ruiz-Duenas F.J."/>
            <person name="Barrasa J.M."/>
            <person name="Sanchez-Garcia M."/>
            <person name="Camarero S."/>
            <person name="Miyauchi S."/>
            <person name="Serrano A."/>
            <person name="Linde D."/>
            <person name="Babiker R."/>
            <person name="Drula E."/>
            <person name="Ayuso-Fernandez I."/>
            <person name="Pacheco R."/>
            <person name="Padilla G."/>
            <person name="Ferreira P."/>
            <person name="Barriuso J."/>
            <person name="Kellner H."/>
            <person name="Castanera R."/>
            <person name="Alfaro M."/>
            <person name="Ramirez L."/>
            <person name="Pisabarro A.G."/>
            <person name="Kuo A."/>
            <person name="Tritt A."/>
            <person name="Lipzen A."/>
            <person name="He G."/>
            <person name="Yan M."/>
            <person name="Ng V."/>
            <person name="Cullen D."/>
            <person name="Martin F."/>
            <person name="Rosso M.-N."/>
            <person name="Henrissat B."/>
            <person name="Hibbett D."/>
            <person name="Martinez A.T."/>
            <person name="Grigoriev I.V."/>
        </authorList>
    </citation>
    <scope>NUCLEOTIDE SEQUENCE</scope>
    <source>
        <strain evidence="1">AH 40177</strain>
    </source>
</reference>
<keyword evidence="2" id="KW-1185">Reference proteome</keyword>
<dbReference type="Proteomes" id="UP000772434">
    <property type="component" value="Unassembled WGS sequence"/>
</dbReference>